<feature type="transmembrane region" description="Helical" evidence="1">
    <location>
        <begin position="9"/>
        <end position="27"/>
    </location>
</feature>
<accession>A0A2J8W096</accession>
<protein>
    <submittedName>
        <fullName evidence="2">TMEM144 isoform 14</fullName>
    </submittedName>
</protein>
<dbReference type="InterPro" id="IPR012435">
    <property type="entry name" value="TMEM144"/>
</dbReference>
<comment type="caution">
    <text evidence="2">The sequence shown here is derived from an EMBL/GenBank/DDBJ whole genome shotgun (WGS) entry which is preliminary data.</text>
</comment>
<dbReference type="AlphaFoldDB" id="A0A2J8W096"/>
<name>A0A2J8W096_PONAB</name>
<keyword evidence="1" id="KW-1133">Transmembrane helix</keyword>
<organism evidence="2">
    <name type="scientific">Pongo abelii</name>
    <name type="common">Sumatran orangutan</name>
    <name type="synonym">Pongo pygmaeus abelii</name>
    <dbReference type="NCBI Taxonomy" id="9601"/>
    <lineage>
        <taxon>Eukaryota</taxon>
        <taxon>Metazoa</taxon>
        <taxon>Chordata</taxon>
        <taxon>Craniata</taxon>
        <taxon>Vertebrata</taxon>
        <taxon>Euteleostomi</taxon>
        <taxon>Mammalia</taxon>
        <taxon>Eutheria</taxon>
        <taxon>Euarchontoglires</taxon>
        <taxon>Primates</taxon>
        <taxon>Haplorrhini</taxon>
        <taxon>Catarrhini</taxon>
        <taxon>Hominidae</taxon>
        <taxon>Pongo</taxon>
    </lineage>
</organism>
<feature type="transmembrane region" description="Helical" evidence="1">
    <location>
        <begin position="39"/>
        <end position="59"/>
    </location>
</feature>
<evidence type="ECO:0000256" key="1">
    <source>
        <dbReference type="SAM" id="Phobius"/>
    </source>
</evidence>
<evidence type="ECO:0000313" key="2">
    <source>
        <dbReference type="EMBL" id="PNJ63209.1"/>
    </source>
</evidence>
<keyword evidence="1" id="KW-0472">Membrane</keyword>
<dbReference type="Pfam" id="PF07857">
    <property type="entry name" value="TMEM144"/>
    <property type="match status" value="1"/>
</dbReference>
<proteinExistence type="predicted"/>
<dbReference type="EMBL" id="NDHI03003405">
    <property type="protein sequence ID" value="PNJ63209.1"/>
    <property type="molecule type" value="Genomic_DNA"/>
</dbReference>
<reference evidence="2" key="1">
    <citation type="submission" date="2017-12" db="EMBL/GenBank/DDBJ databases">
        <title>High-resolution comparative analysis of great ape genomes.</title>
        <authorList>
            <person name="Pollen A."/>
            <person name="Hastie A."/>
            <person name="Hormozdiari F."/>
            <person name="Dougherty M."/>
            <person name="Liu R."/>
            <person name="Chaisson M."/>
            <person name="Hoppe E."/>
            <person name="Hill C."/>
            <person name="Pang A."/>
            <person name="Hillier L."/>
            <person name="Baker C."/>
            <person name="Armstrong J."/>
            <person name="Shendure J."/>
            <person name="Paten B."/>
            <person name="Wilson R."/>
            <person name="Chao H."/>
            <person name="Schneider V."/>
            <person name="Ventura M."/>
            <person name="Kronenberg Z."/>
            <person name="Murali S."/>
            <person name="Gordon D."/>
            <person name="Cantsilieris S."/>
            <person name="Munson K."/>
            <person name="Nelson B."/>
            <person name="Raja A."/>
            <person name="Underwood J."/>
            <person name="Diekhans M."/>
            <person name="Fiddes I."/>
            <person name="Haussler D."/>
            <person name="Eichler E."/>
        </authorList>
    </citation>
    <scope>NUCLEOTIDE SEQUENCE [LARGE SCALE GENOMIC DNA]</scope>
    <source>
        <strain evidence="2">Susie</strain>
    </source>
</reference>
<keyword evidence="1" id="KW-0812">Transmembrane</keyword>
<sequence>MSNNGADLTFGYISCFVAILLFGSNFVPLKKFDTGDGNYFSLIFNVILFFKMKFLFWSFKSVATKISHVDLAT</sequence>
<gene>
    <name evidence="2" type="ORF">CR201_G0014260</name>
</gene>